<evidence type="ECO:0000256" key="1">
    <source>
        <dbReference type="SAM" id="MobiDB-lite"/>
    </source>
</evidence>
<protein>
    <submittedName>
        <fullName evidence="3">Nitrous oxide reductase accessory protein NosL</fullName>
    </submittedName>
</protein>
<sequence length="64" mass="6284">MKVIALICLVVLGVLSAGCQKEEPKPVASTAPVANPAAGANPGMGQAAPANLSTAEKDKIEGKG</sequence>
<dbReference type="EMBL" id="JACHGW010000001">
    <property type="protein sequence ID" value="MBB6049077.1"/>
    <property type="molecule type" value="Genomic_DNA"/>
</dbReference>
<organism evidence="3 4">
    <name type="scientific">Armatimonas rosea</name>
    <dbReference type="NCBI Taxonomy" id="685828"/>
    <lineage>
        <taxon>Bacteria</taxon>
        <taxon>Bacillati</taxon>
        <taxon>Armatimonadota</taxon>
        <taxon>Armatimonadia</taxon>
        <taxon>Armatimonadales</taxon>
        <taxon>Armatimonadaceae</taxon>
        <taxon>Armatimonas</taxon>
    </lineage>
</organism>
<feature type="signal peptide" evidence="2">
    <location>
        <begin position="1"/>
        <end position="21"/>
    </location>
</feature>
<dbReference type="AlphaFoldDB" id="A0A7W9SLY0"/>
<evidence type="ECO:0000313" key="4">
    <source>
        <dbReference type="Proteomes" id="UP000520814"/>
    </source>
</evidence>
<keyword evidence="4" id="KW-1185">Reference proteome</keyword>
<dbReference type="PROSITE" id="PS51257">
    <property type="entry name" value="PROKAR_LIPOPROTEIN"/>
    <property type="match status" value="1"/>
</dbReference>
<name>A0A7W9SLY0_ARMRO</name>
<proteinExistence type="predicted"/>
<dbReference type="Proteomes" id="UP000520814">
    <property type="component" value="Unassembled WGS sequence"/>
</dbReference>
<feature type="region of interest" description="Disordered" evidence="1">
    <location>
        <begin position="25"/>
        <end position="64"/>
    </location>
</feature>
<gene>
    <name evidence="3" type="ORF">HNQ39_000839</name>
</gene>
<feature type="compositionally biased region" description="Basic and acidic residues" evidence="1">
    <location>
        <begin position="55"/>
        <end position="64"/>
    </location>
</feature>
<dbReference type="RefSeq" id="WP_184192696.1">
    <property type="nucleotide sequence ID" value="NZ_JACHGW010000001.1"/>
</dbReference>
<accession>A0A7W9SLY0</accession>
<feature type="chain" id="PRO_5030994746" evidence="2">
    <location>
        <begin position="22"/>
        <end position="64"/>
    </location>
</feature>
<keyword evidence="2" id="KW-0732">Signal</keyword>
<reference evidence="3 4" key="1">
    <citation type="submission" date="2020-08" db="EMBL/GenBank/DDBJ databases">
        <title>Genomic Encyclopedia of Type Strains, Phase IV (KMG-IV): sequencing the most valuable type-strain genomes for metagenomic binning, comparative biology and taxonomic classification.</title>
        <authorList>
            <person name="Goeker M."/>
        </authorList>
    </citation>
    <scope>NUCLEOTIDE SEQUENCE [LARGE SCALE GENOMIC DNA]</scope>
    <source>
        <strain evidence="3 4">DSM 23562</strain>
    </source>
</reference>
<comment type="caution">
    <text evidence="3">The sequence shown here is derived from an EMBL/GenBank/DDBJ whole genome shotgun (WGS) entry which is preliminary data.</text>
</comment>
<feature type="compositionally biased region" description="Low complexity" evidence="1">
    <location>
        <begin position="31"/>
        <end position="51"/>
    </location>
</feature>
<evidence type="ECO:0000256" key="2">
    <source>
        <dbReference type="SAM" id="SignalP"/>
    </source>
</evidence>
<evidence type="ECO:0000313" key="3">
    <source>
        <dbReference type="EMBL" id="MBB6049077.1"/>
    </source>
</evidence>